<keyword evidence="1" id="KW-0812">Transmembrane</keyword>
<evidence type="ECO:0000256" key="1">
    <source>
        <dbReference type="SAM" id="Phobius"/>
    </source>
</evidence>
<keyword evidence="1" id="KW-0472">Membrane</keyword>
<dbReference type="OrthoDB" id="502243at2"/>
<proteinExistence type="predicted"/>
<evidence type="ECO:0000313" key="3">
    <source>
        <dbReference type="Proteomes" id="UP000269154"/>
    </source>
</evidence>
<comment type="caution">
    <text evidence="2">The sequence shown here is derived from an EMBL/GenBank/DDBJ whole genome shotgun (WGS) entry which is preliminary data.</text>
</comment>
<dbReference type="Proteomes" id="UP000269154">
    <property type="component" value="Unassembled WGS sequence"/>
</dbReference>
<protein>
    <submittedName>
        <fullName evidence="2">Uncharacterized protein</fullName>
    </submittedName>
</protein>
<feature type="transmembrane region" description="Helical" evidence="1">
    <location>
        <begin position="33"/>
        <end position="50"/>
    </location>
</feature>
<evidence type="ECO:0000313" key="2">
    <source>
        <dbReference type="EMBL" id="RQH32077.1"/>
    </source>
</evidence>
<keyword evidence="3" id="KW-1185">Reference proteome</keyword>
<accession>A0A3N6P654</accession>
<keyword evidence="1" id="KW-1133">Transmembrane helix</keyword>
<reference evidence="2 3" key="1">
    <citation type="journal article" date="2018" name="ACS Chem. Biol.">
        <title>Ketoreductase domain dysfunction expands chemodiversity: malyngamide biosynthesis in the cyanobacterium Okeania hirsuta.</title>
        <authorList>
            <person name="Moss N.A."/>
            <person name="Leao T."/>
            <person name="Rankin M."/>
            <person name="McCullough T.M."/>
            <person name="Qu P."/>
            <person name="Korobeynikov A."/>
            <person name="Smith J.L."/>
            <person name="Gerwick L."/>
            <person name="Gerwick W.H."/>
        </authorList>
    </citation>
    <scope>NUCLEOTIDE SEQUENCE [LARGE SCALE GENOMIC DNA]</scope>
    <source>
        <strain evidence="2 3">PAB10Feb10-1</strain>
    </source>
</reference>
<feature type="transmembrane region" description="Helical" evidence="1">
    <location>
        <begin position="62"/>
        <end position="80"/>
    </location>
</feature>
<dbReference type="AlphaFoldDB" id="A0A3N6P654"/>
<dbReference type="RefSeq" id="WP_124155230.1">
    <property type="nucleotide sequence ID" value="NZ_CAWOLW010000066.1"/>
</dbReference>
<gene>
    <name evidence="2" type="ORF">D5R40_22625</name>
</gene>
<sequence length="191" mass="21325">MFFLGIGFLILGLILAIVSGIWGLVQAFSEGTLWGVAYLFIPFAFVIFHLTNWSQRKIRKNFILMIIGLILSLVGSGALGNHITNNFVVNSANIPENPTITTNSENTSTKIETTEVISDPFIEGINLATKAAELDQIANTQTQWNEVAITWHQALVLMKEVPESHTKYEVAQNRIDLYLNNREIAKKKASY</sequence>
<organism evidence="2 3">
    <name type="scientific">Okeania hirsuta</name>
    <dbReference type="NCBI Taxonomy" id="1458930"/>
    <lineage>
        <taxon>Bacteria</taxon>
        <taxon>Bacillati</taxon>
        <taxon>Cyanobacteriota</taxon>
        <taxon>Cyanophyceae</taxon>
        <taxon>Oscillatoriophycideae</taxon>
        <taxon>Oscillatoriales</taxon>
        <taxon>Microcoleaceae</taxon>
        <taxon>Okeania</taxon>
    </lineage>
</organism>
<dbReference type="EMBL" id="RCBY01000158">
    <property type="protein sequence ID" value="RQH32077.1"/>
    <property type="molecule type" value="Genomic_DNA"/>
</dbReference>
<name>A0A3N6P654_9CYAN</name>